<sequence>MKYTLEICTDSVASAVAAQKGGAKRIELCSGLVIGGLSPDPALFKGVRANTDLEIRTLLRPRFGDFCYDEYEFEMLKEEVQMYREFGADGVVIGILRPDGTMNVEQMEELVRISGDMKVTMHRAFDVCKDPYETLEQCVSLGIDTILTSGQKDSAWNGREMLKELKERAKGRIEILAGAGINPGVISKLSEYAGLKTFHMSGKIVKESRMEFRRQGVPMGMPGMSEFEIWQTDEEAVREAVKVLKNISGLDKRDEIV</sequence>
<protein>
    <recommendedName>
        <fullName evidence="2">PF03932 family protein CutC</fullName>
    </recommendedName>
</protein>
<keyword evidence="2" id="KW-0963">Cytoplasm</keyword>
<comment type="similarity">
    <text evidence="1 2">Belongs to the CutC family.</text>
</comment>
<comment type="subcellular location">
    <subcellularLocation>
        <location evidence="2">Cytoplasm</location>
    </subcellularLocation>
</comment>
<dbReference type="EMBL" id="QSQN01000018">
    <property type="protein sequence ID" value="RGK39665.1"/>
    <property type="molecule type" value="Genomic_DNA"/>
</dbReference>
<proteinExistence type="inferred from homology"/>
<evidence type="ECO:0000256" key="1">
    <source>
        <dbReference type="ARBA" id="ARBA00007768"/>
    </source>
</evidence>
<dbReference type="InterPro" id="IPR005627">
    <property type="entry name" value="CutC-like"/>
</dbReference>
<name>A0A3E4LQT0_9FIRM</name>
<gene>
    <name evidence="2" type="primary">cutC</name>
    <name evidence="3" type="ORF">DXD17_08010</name>
</gene>
<dbReference type="PANTHER" id="PTHR12598:SF0">
    <property type="entry name" value="COPPER HOMEOSTASIS PROTEIN CUTC HOMOLOG"/>
    <property type="match status" value="1"/>
</dbReference>
<dbReference type="GO" id="GO:0005737">
    <property type="term" value="C:cytoplasm"/>
    <property type="evidence" value="ECO:0007669"/>
    <property type="project" value="UniProtKB-SubCell"/>
</dbReference>
<organism evidence="3 4">
    <name type="scientific">[Ruminococcus] lactaris</name>
    <dbReference type="NCBI Taxonomy" id="46228"/>
    <lineage>
        <taxon>Bacteria</taxon>
        <taxon>Bacillati</taxon>
        <taxon>Bacillota</taxon>
        <taxon>Clostridia</taxon>
        <taxon>Lachnospirales</taxon>
        <taxon>Lachnospiraceae</taxon>
        <taxon>Mediterraneibacter</taxon>
    </lineage>
</organism>
<dbReference type="Proteomes" id="UP000260793">
    <property type="component" value="Unassembled WGS sequence"/>
</dbReference>
<reference evidence="3 4" key="1">
    <citation type="submission" date="2018-08" db="EMBL/GenBank/DDBJ databases">
        <title>A genome reference for cultivated species of the human gut microbiota.</title>
        <authorList>
            <person name="Zou Y."/>
            <person name="Xue W."/>
            <person name="Luo G."/>
        </authorList>
    </citation>
    <scope>NUCLEOTIDE SEQUENCE [LARGE SCALE GENOMIC DNA]</scope>
    <source>
        <strain evidence="3 4">TF11-7</strain>
    </source>
</reference>
<accession>A0A3E4LQT0</accession>
<dbReference type="RefSeq" id="WP_023920972.1">
    <property type="nucleotide sequence ID" value="NZ_DAWARK010000012.1"/>
</dbReference>
<dbReference type="PANTHER" id="PTHR12598">
    <property type="entry name" value="COPPER HOMEOSTASIS PROTEIN CUTC"/>
    <property type="match status" value="1"/>
</dbReference>
<dbReference type="InterPro" id="IPR036822">
    <property type="entry name" value="CutC-like_dom_sf"/>
</dbReference>
<dbReference type="Gene3D" id="3.20.20.380">
    <property type="entry name" value="Copper homeostasis (CutC) domain"/>
    <property type="match status" value="1"/>
</dbReference>
<evidence type="ECO:0000313" key="3">
    <source>
        <dbReference type="EMBL" id="RGK39665.1"/>
    </source>
</evidence>
<comment type="caution">
    <text evidence="3">The sequence shown here is derived from an EMBL/GenBank/DDBJ whole genome shotgun (WGS) entry which is preliminary data.</text>
</comment>
<dbReference type="SUPFAM" id="SSF110395">
    <property type="entry name" value="CutC-like"/>
    <property type="match status" value="1"/>
</dbReference>
<dbReference type="GO" id="GO:0005507">
    <property type="term" value="F:copper ion binding"/>
    <property type="evidence" value="ECO:0007669"/>
    <property type="project" value="TreeGrafter"/>
</dbReference>
<comment type="caution">
    <text evidence="2">Once thought to be involved in copper homeostasis, experiments in E.coli have shown this is not the case.</text>
</comment>
<dbReference type="AlphaFoldDB" id="A0A3E4LQT0"/>
<evidence type="ECO:0000313" key="4">
    <source>
        <dbReference type="Proteomes" id="UP000260793"/>
    </source>
</evidence>
<dbReference type="HAMAP" id="MF_00795">
    <property type="entry name" value="CutC"/>
    <property type="match status" value="1"/>
</dbReference>
<dbReference type="Pfam" id="PF03932">
    <property type="entry name" value="CutC"/>
    <property type="match status" value="1"/>
</dbReference>
<evidence type="ECO:0000256" key="2">
    <source>
        <dbReference type="HAMAP-Rule" id="MF_00795"/>
    </source>
</evidence>
<dbReference type="FunFam" id="3.20.20.380:FF:000001">
    <property type="entry name" value="Copper homeostasis protein CutC"/>
    <property type="match status" value="1"/>
</dbReference>